<evidence type="ECO:0000313" key="2">
    <source>
        <dbReference type="Proteomes" id="UP000215616"/>
    </source>
</evidence>
<accession>A0A258DC33</accession>
<evidence type="ECO:0008006" key="3">
    <source>
        <dbReference type="Google" id="ProtNLM"/>
    </source>
</evidence>
<reference evidence="1 2" key="1">
    <citation type="submission" date="2017-03" db="EMBL/GenBank/DDBJ databases">
        <title>Lifting the veil on microbial sulfur biogeochemistry in mining wastewaters.</title>
        <authorList>
            <person name="Kantor R.S."/>
            <person name="Colenbrander Nelson T."/>
            <person name="Marshall S."/>
            <person name="Bennett D."/>
            <person name="Apte S."/>
            <person name="Camacho D."/>
            <person name="Thomas B.C."/>
            <person name="Warren L.A."/>
            <person name="Banfield J.F."/>
        </authorList>
    </citation>
    <scope>NUCLEOTIDE SEQUENCE [LARGE SCALE GENOMIC DNA]</scope>
    <source>
        <strain evidence="1">32-67-7</strain>
    </source>
</reference>
<name>A0A258DC33_CAUVI</name>
<dbReference type="InterPro" id="IPR021284">
    <property type="entry name" value="DUF2750"/>
</dbReference>
<dbReference type="Proteomes" id="UP000215616">
    <property type="component" value="Unassembled WGS sequence"/>
</dbReference>
<sequence length="115" mass="12824">MSIASLQADAFYRELAKTQSVWTIRGADGFPTSTNGSGETAMPFWSTENRARAVIDKVEAYAGFSPHRLELEEFRSRWLPGLDRDGLFVGLNWSGERAVGFDVKPSEVLVRLKSL</sequence>
<comment type="caution">
    <text evidence="1">The sequence shown here is derived from an EMBL/GenBank/DDBJ whole genome shotgun (WGS) entry which is preliminary data.</text>
</comment>
<protein>
    <recommendedName>
        <fullName evidence="3">DUF2750 domain-containing protein</fullName>
    </recommendedName>
</protein>
<dbReference type="EMBL" id="NCDQ01000042">
    <property type="protein sequence ID" value="OYX05184.1"/>
    <property type="molecule type" value="Genomic_DNA"/>
</dbReference>
<dbReference type="AlphaFoldDB" id="A0A258DC33"/>
<gene>
    <name evidence="1" type="ORF">B7Z12_04240</name>
</gene>
<evidence type="ECO:0000313" key="1">
    <source>
        <dbReference type="EMBL" id="OYX05184.1"/>
    </source>
</evidence>
<organism evidence="1 2">
    <name type="scientific">Caulobacter vibrioides</name>
    <name type="common">Caulobacter crescentus</name>
    <dbReference type="NCBI Taxonomy" id="155892"/>
    <lineage>
        <taxon>Bacteria</taxon>
        <taxon>Pseudomonadati</taxon>
        <taxon>Pseudomonadota</taxon>
        <taxon>Alphaproteobacteria</taxon>
        <taxon>Caulobacterales</taxon>
        <taxon>Caulobacteraceae</taxon>
        <taxon>Caulobacter</taxon>
    </lineage>
</organism>
<dbReference type="Pfam" id="PF11042">
    <property type="entry name" value="DUF2750"/>
    <property type="match status" value="1"/>
</dbReference>
<proteinExistence type="predicted"/>